<dbReference type="EMBL" id="LXQA011106833">
    <property type="protein sequence ID" value="MCI85092.1"/>
    <property type="molecule type" value="Genomic_DNA"/>
</dbReference>
<organism evidence="1 2">
    <name type="scientific">Trifolium medium</name>
    <dbReference type="NCBI Taxonomy" id="97028"/>
    <lineage>
        <taxon>Eukaryota</taxon>
        <taxon>Viridiplantae</taxon>
        <taxon>Streptophyta</taxon>
        <taxon>Embryophyta</taxon>
        <taxon>Tracheophyta</taxon>
        <taxon>Spermatophyta</taxon>
        <taxon>Magnoliopsida</taxon>
        <taxon>eudicotyledons</taxon>
        <taxon>Gunneridae</taxon>
        <taxon>Pentapetalae</taxon>
        <taxon>rosids</taxon>
        <taxon>fabids</taxon>
        <taxon>Fabales</taxon>
        <taxon>Fabaceae</taxon>
        <taxon>Papilionoideae</taxon>
        <taxon>50 kb inversion clade</taxon>
        <taxon>NPAAA clade</taxon>
        <taxon>Hologalegina</taxon>
        <taxon>IRL clade</taxon>
        <taxon>Trifolieae</taxon>
        <taxon>Trifolium</taxon>
    </lineage>
</organism>
<keyword evidence="1" id="KW-0675">Receptor</keyword>
<dbReference type="GO" id="GO:0016301">
    <property type="term" value="F:kinase activity"/>
    <property type="evidence" value="ECO:0007669"/>
    <property type="project" value="UniProtKB-KW"/>
</dbReference>
<evidence type="ECO:0000313" key="1">
    <source>
        <dbReference type="EMBL" id="MCI85092.1"/>
    </source>
</evidence>
<feature type="non-terminal residue" evidence="1">
    <location>
        <position position="49"/>
    </location>
</feature>
<keyword evidence="1" id="KW-0808">Transferase</keyword>
<evidence type="ECO:0000313" key="2">
    <source>
        <dbReference type="Proteomes" id="UP000265520"/>
    </source>
</evidence>
<keyword evidence="2" id="KW-1185">Reference proteome</keyword>
<name>A0A392VCD1_9FABA</name>
<dbReference type="AlphaFoldDB" id="A0A392VCD1"/>
<dbReference type="Proteomes" id="UP000265520">
    <property type="component" value="Unassembled WGS sequence"/>
</dbReference>
<protein>
    <submittedName>
        <fullName evidence="1">Receptor-like protein kinase</fullName>
    </submittedName>
</protein>
<sequence>MCTGGTMTEQELLLHNKNITTRKVPTEICGLKSLVKLDLSGDYVVAETP</sequence>
<reference evidence="1 2" key="1">
    <citation type="journal article" date="2018" name="Front. Plant Sci.">
        <title>Red Clover (Trifolium pratense) and Zigzag Clover (T. medium) - A Picture of Genomic Similarities and Differences.</title>
        <authorList>
            <person name="Dluhosova J."/>
            <person name="Istvanek J."/>
            <person name="Nedelnik J."/>
            <person name="Repkova J."/>
        </authorList>
    </citation>
    <scope>NUCLEOTIDE SEQUENCE [LARGE SCALE GENOMIC DNA]</scope>
    <source>
        <strain evidence="2">cv. 10/8</strain>
        <tissue evidence="1">Leaf</tissue>
    </source>
</reference>
<accession>A0A392VCD1</accession>
<proteinExistence type="predicted"/>
<keyword evidence="1" id="KW-0418">Kinase</keyword>
<comment type="caution">
    <text evidence="1">The sequence shown here is derived from an EMBL/GenBank/DDBJ whole genome shotgun (WGS) entry which is preliminary data.</text>
</comment>